<evidence type="ECO:0000313" key="2">
    <source>
        <dbReference type="EMBL" id="MEQ2443489.1"/>
    </source>
</evidence>
<evidence type="ECO:0000259" key="1">
    <source>
        <dbReference type="Pfam" id="PF13280"/>
    </source>
</evidence>
<protein>
    <submittedName>
        <fullName evidence="2">WYL domain-containing protein</fullName>
    </submittedName>
</protein>
<dbReference type="EMBL" id="JBBMFK010000012">
    <property type="protein sequence ID" value="MEQ2443489.1"/>
    <property type="molecule type" value="Genomic_DNA"/>
</dbReference>
<accession>A0ABV1E9E0</accession>
<sequence>MVENSDGKSVRLLTIYSRLANGEILNKSQLAQEFHVTERSVQRDMEDLRTFVTEQMLMQEIIYDPKAKGYRLANSVPKSLTNSEILAVSKILLESRSMRRDEMMPILDKLIACCVPAENRKAVGSLIANERYHYVEPHHQKYLLPGLWEIGLAIQQQNVMEIEYEKLGKSGTVHRVIEPVGLLFSEYYFYLAAFIRNIDRENFFENPDDLFPTIYRLDRIQSFHVLEEHFRVPYKDRFEEGEFRKRVQFMYGGKLQQIKFRYTGPSIEAVLDRLPTAQIIQQDEAGWVIAAEVFGKGIEMWLRSQGDYISIVDT</sequence>
<evidence type="ECO:0000313" key="3">
    <source>
        <dbReference type="Proteomes" id="UP001464378"/>
    </source>
</evidence>
<dbReference type="PANTHER" id="PTHR34580:SF1">
    <property type="entry name" value="PROTEIN PAFC"/>
    <property type="match status" value="1"/>
</dbReference>
<name>A0ABV1E9E0_9FIRM</name>
<keyword evidence="3" id="KW-1185">Reference proteome</keyword>
<organism evidence="2 3">
    <name type="scientific">Pseudoflavonifractor intestinihominis</name>
    <dbReference type="NCBI Taxonomy" id="3133171"/>
    <lineage>
        <taxon>Bacteria</taxon>
        <taxon>Bacillati</taxon>
        <taxon>Bacillota</taxon>
        <taxon>Clostridia</taxon>
        <taxon>Eubacteriales</taxon>
        <taxon>Oscillospiraceae</taxon>
        <taxon>Pseudoflavonifractor</taxon>
    </lineage>
</organism>
<dbReference type="InterPro" id="IPR036388">
    <property type="entry name" value="WH-like_DNA-bd_sf"/>
</dbReference>
<comment type="caution">
    <text evidence="2">The sequence shown here is derived from an EMBL/GenBank/DDBJ whole genome shotgun (WGS) entry which is preliminary data.</text>
</comment>
<proteinExistence type="predicted"/>
<reference evidence="2 3" key="1">
    <citation type="submission" date="2024-03" db="EMBL/GenBank/DDBJ databases">
        <title>Human intestinal bacterial collection.</title>
        <authorList>
            <person name="Pauvert C."/>
            <person name="Hitch T.C.A."/>
            <person name="Clavel T."/>
        </authorList>
    </citation>
    <scope>NUCLEOTIDE SEQUENCE [LARGE SCALE GENOMIC DNA]</scope>
    <source>
        <strain evidence="2 3">CLA-AP-H29</strain>
    </source>
</reference>
<dbReference type="PROSITE" id="PS52050">
    <property type="entry name" value="WYL"/>
    <property type="match status" value="1"/>
</dbReference>
<gene>
    <name evidence="2" type="ORF">WMO64_08390</name>
</gene>
<dbReference type="PANTHER" id="PTHR34580">
    <property type="match status" value="1"/>
</dbReference>
<dbReference type="Proteomes" id="UP001464378">
    <property type="component" value="Unassembled WGS sequence"/>
</dbReference>
<dbReference type="RefSeq" id="WP_349231687.1">
    <property type="nucleotide sequence ID" value="NZ_JBBMFK010000012.1"/>
</dbReference>
<dbReference type="Gene3D" id="1.10.10.10">
    <property type="entry name" value="Winged helix-like DNA-binding domain superfamily/Winged helix DNA-binding domain"/>
    <property type="match status" value="1"/>
</dbReference>
<dbReference type="Pfam" id="PF13280">
    <property type="entry name" value="WYL"/>
    <property type="match status" value="1"/>
</dbReference>
<dbReference type="InterPro" id="IPR051534">
    <property type="entry name" value="CBASS_pafABC_assoc_protein"/>
</dbReference>
<dbReference type="InterPro" id="IPR026881">
    <property type="entry name" value="WYL_dom"/>
</dbReference>
<feature type="domain" description="WYL" evidence="1">
    <location>
        <begin position="151"/>
        <end position="224"/>
    </location>
</feature>